<accession>A0AAE1ZCQ3</accession>
<dbReference type="AlphaFoldDB" id="A0AAE1ZCQ3"/>
<keyword evidence="3" id="KW-1185">Reference proteome</keyword>
<dbReference type="EMBL" id="JALJAT010000003">
    <property type="protein sequence ID" value="KAK4471019.1"/>
    <property type="molecule type" value="Genomic_DNA"/>
</dbReference>
<protein>
    <submittedName>
        <fullName evidence="2">Uncharacterized protein</fullName>
    </submittedName>
</protein>
<reference evidence="2" key="1">
    <citation type="submission" date="2022-04" db="EMBL/GenBank/DDBJ databases">
        <authorList>
            <person name="Xu L."/>
            <person name="Lv Z."/>
        </authorList>
    </citation>
    <scope>NUCLEOTIDE SEQUENCE</scope>
    <source>
        <strain evidence="2">LV_2022a</strain>
    </source>
</reference>
<feature type="compositionally biased region" description="Basic and acidic residues" evidence="1">
    <location>
        <begin position="1"/>
        <end position="11"/>
    </location>
</feature>
<evidence type="ECO:0000313" key="3">
    <source>
        <dbReference type="Proteomes" id="UP001292079"/>
    </source>
</evidence>
<sequence>MEVFTEKRDENLNEPPVIPVKAAPASTPRQPPLLETSSDYSVWKFRVTAYLRKVPTSDHFDYLLSYLDDECVKRAAANGFAASNSPAENWKILDNCFSLPTDTQQLTIQFLSRHQDHSENPIDYLHSLQQLAVRAFPHLDVVGREELVRSRFVEGLMPGPLREHLLRMPPVDTVDLKRTTLRFLTAERLFGSAETPRPIVMTVEPATEAKRFDNIRGAAAIRHRPGPDATRKQSTSMSNRRPSWNNYQGRQTACPYCRRFGRNARRCGHNRPHNSGRSRINVLEEEERALCKMNLHDDV</sequence>
<feature type="compositionally biased region" description="Polar residues" evidence="1">
    <location>
        <begin position="232"/>
        <end position="245"/>
    </location>
</feature>
<comment type="caution">
    <text evidence="2">The sequence shown here is derived from an EMBL/GenBank/DDBJ whole genome shotgun (WGS) entry which is preliminary data.</text>
</comment>
<name>A0AAE1ZCQ3_SCHME</name>
<reference evidence="2" key="2">
    <citation type="journal article" date="2023" name="Infect Dis Poverty">
        <title>Chromosome-scale genome of the human blood fluke Schistosoma mekongi and its implications for public health.</title>
        <authorList>
            <person name="Zhou M."/>
            <person name="Xu L."/>
            <person name="Xu D."/>
            <person name="Chen W."/>
            <person name="Khan J."/>
            <person name="Hu Y."/>
            <person name="Huang H."/>
            <person name="Wei H."/>
            <person name="Zhang Y."/>
            <person name="Chusongsang P."/>
            <person name="Tanasarnprasert K."/>
            <person name="Hu X."/>
            <person name="Limpanont Y."/>
            <person name="Lv Z."/>
        </authorList>
    </citation>
    <scope>NUCLEOTIDE SEQUENCE</scope>
    <source>
        <strain evidence="2">LV_2022a</strain>
    </source>
</reference>
<gene>
    <name evidence="2" type="ORF">MN116_000002</name>
</gene>
<feature type="region of interest" description="Disordered" evidence="1">
    <location>
        <begin position="224"/>
        <end position="245"/>
    </location>
</feature>
<feature type="region of interest" description="Disordered" evidence="1">
    <location>
        <begin position="1"/>
        <end position="31"/>
    </location>
</feature>
<organism evidence="2 3">
    <name type="scientific">Schistosoma mekongi</name>
    <name type="common">Parasitic worm</name>
    <dbReference type="NCBI Taxonomy" id="38744"/>
    <lineage>
        <taxon>Eukaryota</taxon>
        <taxon>Metazoa</taxon>
        <taxon>Spiralia</taxon>
        <taxon>Lophotrochozoa</taxon>
        <taxon>Platyhelminthes</taxon>
        <taxon>Trematoda</taxon>
        <taxon>Digenea</taxon>
        <taxon>Strigeidida</taxon>
        <taxon>Schistosomatoidea</taxon>
        <taxon>Schistosomatidae</taxon>
        <taxon>Schistosoma</taxon>
    </lineage>
</organism>
<evidence type="ECO:0000313" key="2">
    <source>
        <dbReference type="EMBL" id="KAK4471019.1"/>
    </source>
</evidence>
<proteinExistence type="predicted"/>
<dbReference type="Proteomes" id="UP001292079">
    <property type="component" value="Unassembled WGS sequence"/>
</dbReference>
<evidence type="ECO:0000256" key="1">
    <source>
        <dbReference type="SAM" id="MobiDB-lite"/>
    </source>
</evidence>